<dbReference type="eggNOG" id="COG3930">
    <property type="taxonomic scope" value="Bacteria"/>
</dbReference>
<dbReference type="GO" id="GO:0008237">
    <property type="term" value="F:metallopeptidase activity"/>
    <property type="evidence" value="ECO:0007669"/>
    <property type="project" value="UniProtKB-KW"/>
</dbReference>
<dbReference type="OrthoDB" id="9785840at2"/>
<dbReference type="EMBL" id="CP001101">
    <property type="protein sequence ID" value="ACE03621.1"/>
    <property type="molecule type" value="Genomic_DNA"/>
</dbReference>
<evidence type="ECO:0000256" key="1">
    <source>
        <dbReference type="ARBA" id="ARBA00001947"/>
    </source>
</evidence>
<evidence type="ECO:0000256" key="3">
    <source>
        <dbReference type="ARBA" id="ARBA00022801"/>
    </source>
</evidence>
<dbReference type="GO" id="GO:0006508">
    <property type="term" value="P:proteolysis"/>
    <property type="evidence" value="ECO:0007669"/>
    <property type="project" value="UniProtKB-KW"/>
</dbReference>
<proteinExistence type="predicted"/>
<accession>B3EN91</accession>
<reference evidence="5" key="1">
    <citation type="submission" date="2008-06" db="EMBL/GenBank/DDBJ databases">
        <title>Complete sequence of Chlorobium phaeobacteroides BS1.</title>
        <authorList>
            <consortium name="US DOE Joint Genome Institute"/>
            <person name="Lucas S."/>
            <person name="Copeland A."/>
            <person name="Lapidus A."/>
            <person name="Glavina del Rio T."/>
            <person name="Dalin E."/>
            <person name="Tice H."/>
            <person name="Bruce D."/>
            <person name="Goodwin L."/>
            <person name="Pitluck S."/>
            <person name="Schmutz J."/>
            <person name="Larimer F."/>
            <person name="Land M."/>
            <person name="Hauser L."/>
            <person name="Kyrpides N."/>
            <person name="Ovchinnikova G."/>
            <person name="Li T."/>
            <person name="Liu Z."/>
            <person name="Zhao F."/>
            <person name="Overmann J."/>
            <person name="Bryant D.A."/>
            <person name="Richardson P."/>
        </authorList>
    </citation>
    <scope>NUCLEOTIDE SEQUENCE [LARGE SCALE GENOMIC DNA]</scope>
    <source>
        <strain evidence="5">BS1</strain>
    </source>
</reference>
<comment type="cofactor">
    <cofactor evidence="1">
        <name>Zn(2+)</name>
        <dbReference type="ChEBI" id="CHEBI:29105"/>
    </cofactor>
</comment>
<dbReference type="STRING" id="331678.Cphamn1_0663"/>
<name>B3EN91_CHLPB</name>
<protein>
    <recommendedName>
        <fullName evidence="6">DUF1704 domain-containing protein</fullName>
    </recommendedName>
</protein>
<sequence length="470" mass="53581">MKKNMRPPAEYHIDDAVIDKIRQQLLSGKVVRQDLPGGGIIHIDRPLPFMVLYRKPESLSDEGTEGLVKGEASYLIASDNSAMRQGLTRLVRAVIDTLSSRNNAFLIIELWAAKQQDESEGNWENPSAPGFRVIASSTRPPTTTVDAFARALKQIRVFKQKSKVRVDLDTRRTPVALKPLLSIAETRKLNCYVIGLEVYPSYRDIRTGELFPLVLRSLHRGLSRAFKRAFFEFAHTMTTYRPANYHVFGRRSVSKTVFDVDHKLSVISQSFDLILLVTPINIEKTWSQFRKMRCEKMPELFYRPLSVDPAMQKKELFGIRVDNIEDPTLALLFRQKRQELDRRLSMLLDRGKPEFLYGSMQLFGSVNEQLKCEALRILECISPHIHDESMKDVASAGDLAQRAEEILAEYRAQLPNIRSTVQVRDDVVGLMVSKGNLMIGKNSRVSRSRVDALIHHEVSTHILTYLGFAE</sequence>
<evidence type="ECO:0000256" key="2">
    <source>
        <dbReference type="ARBA" id="ARBA00022670"/>
    </source>
</evidence>
<keyword evidence="3" id="KW-0378">Hydrolase</keyword>
<gene>
    <name evidence="5" type="ordered locus">Cphamn1_0663</name>
</gene>
<keyword evidence="4" id="KW-0482">Metalloprotease</keyword>
<evidence type="ECO:0008006" key="6">
    <source>
        <dbReference type="Google" id="ProtNLM"/>
    </source>
</evidence>
<keyword evidence="2" id="KW-0645">Protease</keyword>
<evidence type="ECO:0000256" key="4">
    <source>
        <dbReference type="ARBA" id="ARBA00023049"/>
    </source>
</evidence>
<dbReference type="Pfam" id="PF08014">
    <property type="entry name" value="MATCAP"/>
    <property type="match status" value="1"/>
</dbReference>
<dbReference type="AlphaFoldDB" id="B3EN91"/>
<evidence type="ECO:0000313" key="5">
    <source>
        <dbReference type="EMBL" id="ACE03621.1"/>
    </source>
</evidence>
<dbReference type="HOGENOM" id="CLU_026435_0_0_10"/>
<dbReference type="SMART" id="SM01154">
    <property type="entry name" value="DUF1704"/>
    <property type="match status" value="1"/>
</dbReference>
<dbReference type="InterPro" id="IPR012548">
    <property type="entry name" value="MATCAP"/>
</dbReference>
<dbReference type="KEGG" id="cpb:Cphamn1_0663"/>
<organism evidence="5">
    <name type="scientific">Chlorobium phaeobacteroides (strain BS1)</name>
    <dbReference type="NCBI Taxonomy" id="331678"/>
    <lineage>
        <taxon>Bacteria</taxon>
        <taxon>Pseudomonadati</taxon>
        <taxon>Chlorobiota</taxon>
        <taxon>Chlorobiia</taxon>
        <taxon>Chlorobiales</taxon>
        <taxon>Chlorobiaceae</taxon>
        <taxon>Chlorobium/Pelodictyon group</taxon>
        <taxon>Chlorobium</taxon>
    </lineage>
</organism>